<feature type="non-terminal residue" evidence="1">
    <location>
        <position position="1"/>
    </location>
</feature>
<dbReference type="PANTHER" id="PTHR22605:SF1">
    <property type="entry name" value="RZ-TYPE DOMAIN-CONTAINING PROTEIN"/>
    <property type="match status" value="1"/>
</dbReference>
<feature type="non-terminal residue" evidence="1">
    <location>
        <position position="1281"/>
    </location>
</feature>
<reference evidence="1" key="1">
    <citation type="submission" date="2020-04" db="EMBL/GenBank/DDBJ databases">
        <authorList>
            <person name="Alioto T."/>
            <person name="Alioto T."/>
            <person name="Gomez Garrido J."/>
        </authorList>
    </citation>
    <scope>NUCLEOTIDE SEQUENCE</scope>
    <source>
        <strain evidence="1">A484AB</strain>
    </source>
</reference>
<dbReference type="Proteomes" id="UP001152795">
    <property type="component" value="Unassembled WGS sequence"/>
</dbReference>
<keyword evidence="2" id="KW-1185">Reference proteome</keyword>
<dbReference type="OrthoDB" id="2424973at2759"/>
<evidence type="ECO:0000313" key="1">
    <source>
        <dbReference type="EMBL" id="CAB4036239.1"/>
    </source>
</evidence>
<dbReference type="GO" id="GO:0016887">
    <property type="term" value="F:ATP hydrolysis activity"/>
    <property type="evidence" value="ECO:0007669"/>
    <property type="project" value="InterPro"/>
</dbReference>
<dbReference type="InterPro" id="IPR031248">
    <property type="entry name" value="RNF213"/>
</dbReference>
<dbReference type="EMBL" id="CACRXK020021820">
    <property type="protein sequence ID" value="CAB4036239.1"/>
    <property type="molecule type" value="Genomic_DNA"/>
</dbReference>
<proteinExistence type="predicted"/>
<dbReference type="GO" id="GO:0004842">
    <property type="term" value="F:ubiquitin-protein transferase activity"/>
    <property type="evidence" value="ECO:0007669"/>
    <property type="project" value="InterPro"/>
</dbReference>
<name>A0A6S7LP41_PARCT</name>
<dbReference type="PANTHER" id="PTHR22605">
    <property type="entry name" value="RZ-TYPE DOMAIN-CONTAINING PROTEIN"/>
    <property type="match status" value="1"/>
</dbReference>
<gene>
    <name evidence="1" type="ORF">PACLA_8A028746</name>
</gene>
<evidence type="ECO:0000313" key="2">
    <source>
        <dbReference type="Proteomes" id="UP001152795"/>
    </source>
</evidence>
<comment type="caution">
    <text evidence="1">The sequence shown here is derived from an EMBL/GenBank/DDBJ whole genome shotgun (WGS) entry which is preliminary data.</text>
</comment>
<sequence>VDFYLLILGEYSVDQAFIHLGPDEIKLERVERCSNLWRHSATLRGDPIKDGLKYKYRIIEKGDNSIFTLLSRIGMSSKDPPCCEEPTDRPVKAHTQFDVFHFPQDKKYVSDTVPKAIFTYLKLLLPCVNPSTIYDLLNQIESLQFVLCETKHVKECVNWIVEYALNPSVSDVQRLYLCIVLGHLKYSSSSLPFTNDNKTAKACDRLLQCLNECVDYNFLSQSNLECLKKIAISLVENSSSKGWLTLAAHFYPYLGIEFILAVKDTRGLINYVCDGNEYKKMVGALLLHIKEKNGNDLVAHQYLLHLVLKHAPTLDDALELFESVDFRWFFTNEDEKVHFFVNYYQDTMQCNNTHEKTVGAKLTEFYKTPKKIRGRMNKYLFSTLLEFSTSDDELSGEHAEIFLESIISRKYLDGNQVFEVLVELSKSKSVPRQNLLLTILNNDLFWQHWRDASLQRKVEICKSWVITRVVNKSRTNSSLGGVDKIVEVYEAVDALMRCSLNIGNKILAQDVCTCVVEGILRNEDAVSVLKACASIEKYAAVVQDCYKSHVKIKLTQAPRMVKKASLFLQEFSNSSLGQDLLFYIVDIIVPEIATESENDERNFRKILDWCDIWIVLLTTTETVEKYKKYRAGKKICHQLERCIKHGNISLSFLEEVHKKKEKVSMLCASVLNNSTPNCDLADLQKQISDRIDELMHVADDCYQKFQLLESAISYGKKISNNVCTVQGIESIIETINDLKETLHTKRVYALKVDTFWGTLLRLLSPAEDLQPLVNSVSFVMVAKKTLKELNNSSEGEDGNDGTAVRDFYSLMIFLTSKAIEEFKAQWGLVLNDPGSLSVESMKTLLGTLKDENQLDEELELLGKYFRGKFSLTIKTYIEVYVKYPNVMEQVRHIIGIFNIFKLADLSNETIKVLSQFQKNLENSGKLSLALLRQSMENVKQIVSSFSGENLDCVIEVLSRSTELLTFMEEIVDEDIRFLIDAVEEHSDQFVTESSVSDLIDVHGFLAPLIKKKTETNLNPQKFLEMLKASCLDHGDIAVKIQQCSTNVNSLRGLYTSIANRGEVTKEIIGNCLNRGEYSVLQKDGKCETRMSYVLRGSGEEKTCNYSLSDLHDLRSRAHLIVTSKKNNTTIQYSHSNESNEEIDFDNFINQVNLLTEITILLSKLRSSGYVKYRHFWIRMKTTNDLQSNRDNLNNDLENWENILKNARENFYFLNYYCSDQLCTLYDFLMNEFDNNCDEVLTLVHFVDRSITKQQLQQHRESQEKLKRSDINDRPDLLVSTV</sequence>
<protein>
    <submittedName>
        <fullName evidence="1">Uncharacterized protein</fullName>
    </submittedName>
</protein>
<organism evidence="1 2">
    <name type="scientific">Paramuricea clavata</name>
    <name type="common">Red gorgonian</name>
    <name type="synonym">Violescent sea-whip</name>
    <dbReference type="NCBI Taxonomy" id="317549"/>
    <lineage>
        <taxon>Eukaryota</taxon>
        <taxon>Metazoa</taxon>
        <taxon>Cnidaria</taxon>
        <taxon>Anthozoa</taxon>
        <taxon>Octocorallia</taxon>
        <taxon>Malacalcyonacea</taxon>
        <taxon>Plexauridae</taxon>
        <taxon>Paramuricea</taxon>
    </lineage>
</organism>
<accession>A0A6S7LP41</accession>